<feature type="chain" id="PRO_5015351704" description="Extensin-like C-terminal domain-containing protein" evidence="1">
    <location>
        <begin position="22"/>
        <end position="296"/>
    </location>
</feature>
<dbReference type="EMBL" id="OMOJ01000001">
    <property type="protein sequence ID" value="SPF77659.1"/>
    <property type="molecule type" value="Genomic_DNA"/>
</dbReference>
<dbReference type="RefSeq" id="WP_108884361.1">
    <property type="nucleotide sequence ID" value="NZ_OMOJ01000001.1"/>
</dbReference>
<accession>A0A2R8AP60</accession>
<name>A0A2R8AP60_9RHOB</name>
<keyword evidence="1" id="KW-0732">Signal</keyword>
<dbReference type="Proteomes" id="UP000244904">
    <property type="component" value="Unassembled WGS sequence"/>
</dbReference>
<dbReference type="OrthoDB" id="9809788at2"/>
<evidence type="ECO:0000256" key="1">
    <source>
        <dbReference type="SAM" id="SignalP"/>
    </source>
</evidence>
<reference evidence="4" key="1">
    <citation type="submission" date="2018-03" db="EMBL/GenBank/DDBJ databases">
        <authorList>
            <person name="Rodrigo-Torres L."/>
            <person name="Arahal R. D."/>
            <person name="Lucena T."/>
        </authorList>
    </citation>
    <scope>NUCLEOTIDE SEQUENCE [LARGE SCALE GENOMIC DNA]</scope>
    <source>
        <strain evidence="4">CECT 8871</strain>
    </source>
</reference>
<organism evidence="3 4">
    <name type="scientific">Pseudoprimorskyibacter insulae</name>
    <dbReference type="NCBI Taxonomy" id="1695997"/>
    <lineage>
        <taxon>Bacteria</taxon>
        <taxon>Pseudomonadati</taxon>
        <taxon>Pseudomonadota</taxon>
        <taxon>Alphaproteobacteria</taxon>
        <taxon>Rhodobacterales</taxon>
        <taxon>Paracoccaceae</taxon>
        <taxon>Pseudoprimorskyibacter</taxon>
    </lineage>
</organism>
<keyword evidence="4" id="KW-1185">Reference proteome</keyword>
<evidence type="ECO:0000313" key="3">
    <source>
        <dbReference type="EMBL" id="SPF77659.1"/>
    </source>
</evidence>
<gene>
    <name evidence="3" type="ORF">PRI8871_00243</name>
</gene>
<dbReference type="InterPro" id="IPR009683">
    <property type="entry name" value="Extensin-like_C"/>
</dbReference>
<feature type="signal peptide" evidence="1">
    <location>
        <begin position="1"/>
        <end position="21"/>
    </location>
</feature>
<proteinExistence type="predicted"/>
<evidence type="ECO:0000313" key="4">
    <source>
        <dbReference type="Proteomes" id="UP000244904"/>
    </source>
</evidence>
<dbReference type="Pfam" id="PF06904">
    <property type="entry name" value="Extensin-like_C"/>
    <property type="match status" value="1"/>
</dbReference>
<sequence length="296" mass="32056">MKKTIIGLAIAASVLAAPVAADGPKTSLRPVARAAVELTEPMISTNSPARLRPVLRPQDLAPLVWLRAALPWKAPITSDDLAANTDGVAVYPASMGRSRSLRPQMRPDVIVEKALARRRELRRGMVCGDRGLQGDNVGYVPGKFDGCGIRDAVRLRSVEGIPLSQAALMDCSTAQALQTWVQRSLIPGVGNSGGGVSQIRVAAHYACRPRNNQPGAKISEHGRGRAIDISGIRLRDGTTLTVLNDWASRQYGKLMKRLHKQACGPFGTVLGPESDHFHKDHFHFDTARYRSGAYCR</sequence>
<dbReference type="AlphaFoldDB" id="A0A2R8AP60"/>
<evidence type="ECO:0000259" key="2">
    <source>
        <dbReference type="Pfam" id="PF06904"/>
    </source>
</evidence>
<protein>
    <recommendedName>
        <fullName evidence="2">Extensin-like C-terminal domain-containing protein</fullName>
    </recommendedName>
</protein>
<feature type="domain" description="Extensin-like C-terminal" evidence="2">
    <location>
        <begin position="145"/>
        <end position="296"/>
    </location>
</feature>